<keyword evidence="10 11" id="KW-0275">Fatty acid biosynthesis</keyword>
<dbReference type="UniPathway" id="UPA00094"/>
<dbReference type="PANTHER" id="PTHR11157">
    <property type="entry name" value="FATTY ACID ACYL TRANSFERASE-RELATED"/>
    <property type="match status" value="1"/>
</dbReference>
<dbReference type="EC" id="2.3.1.199" evidence="11"/>
<reference evidence="12 13" key="1">
    <citation type="journal article" date="2017" name="Curr. Biol.">
        <title>Genome architecture and evolution of a unichromosomal asexual nematode.</title>
        <authorList>
            <person name="Fradin H."/>
            <person name="Zegar C."/>
            <person name="Gutwein M."/>
            <person name="Lucas J."/>
            <person name="Kovtun M."/>
            <person name="Corcoran D."/>
            <person name="Baugh L.R."/>
            <person name="Kiontke K."/>
            <person name="Gunsalus K."/>
            <person name="Fitch D.H."/>
            <person name="Piano F."/>
        </authorList>
    </citation>
    <scope>NUCLEOTIDE SEQUENCE [LARGE SCALE GENOMIC DNA]</scope>
    <source>
        <strain evidence="12">PF1309</strain>
    </source>
</reference>
<dbReference type="InterPro" id="IPR002076">
    <property type="entry name" value="ELO_fam"/>
</dbReference>
<comment type="caution">
    <text evidence="12">The sequence shown here is derived from an EMBL/GenBank/DDBJ whole genome shotgun (WGS) entry which is preliminary data.</text>
</comment>
<comment type="pathway">
    <text evidence="2">Lipid metabolism; fatty acid biosynthesis.</text>
</comment>
<keyword evidence="5 11" id="KW-0812">Transmembrane</keyword>
<keyword evidence="7 11" id="KW-1133">Transmembrane helix</keyword>
<name>A0A2A2JW16_9BILA</name>
<comment type="caution">
    <text evidence="11">Lacks conserved residue(s) required for the propagation of feature annotation.</text>
</comment>
<keyword evidence="3 11" id="KW-0444">Lipid biosynthesis</keyword>
<evidence type="ECO:0000256" key="4">
    <source>
        <dbReference type="ARBA" id="ARBA00022679"/>
    </source>
</evidence>
<evidence type="ECO:0000256" key="8">
    <source>
        <dbReference type="ARBA" id="ARBA00023098"/>
    </source>
</evidence>
<keyword evidence="4 11" id="KW-0808">Transferase</keyword>
<accession>A0A2A2JW16</accession>
<dbReference type="GO" id="GO:0034626">
    <property type="term" value="P:fatty acid elongation, polyunsaturated fatty acid"/>
    <property type="evidence" value="ECO:0007669"/>
    <property type="project" value="TreeGrafter"/>
</dbReference>
<dbReference type="AlphaFoldDB" id="A0A2A2JW16"/>
<dbReference type="GO" id="GO:0042761">
    <property type="term" value="P:very long-chain fatty acid biosynthetic process"/>
    <property type="evidence" value="ECO:0007669"/>
    <property type="project" value="TreeGrafter"/>
</dbReference>
<dbReference type="OrthoDB" id="10259681at2759"/>
<evidence type="ECO:0000256" key="6">
    <source>
        <dbReference type="ARBA" id="ARBA00022832"/>
    </source>
</evidence>
<evidence type="ECO:0000256" key="9">
    <source>
        <dbReference type="ARBA" id="ARBA00023136"/>
    </source>
</evidence>
<gene>
    <name evidence="12" type="ORF">WR25_16428</name>
</gene>
<dbReference type="Proteomes" id="UP000218231">
    <property type="component" value="Unassembled WGS sequence"/>
</dbReference>
<evidence type="ECO:0000256" key="1">
    <source>
        <dbReference type="ARBA" id="ARBA00004141"/>
    </source>
</evidence>
<dbReference type="GO" id="GO:0030148">
    <property type="term" value="P:sphingolipid biosynthetic process"/>
    <property type="evidence" value="ECO:0007669"/>
    <property type="project" value="TreeGrafter"/>
</dbReference>
<comment type="catalytic activity">
    <reaction evidence="11">
        <text>a very-long-chain acyl-CoA + malonyl-CoA + H(+) = a very-long-chain 3-oxoacyl-CoA + CO2 + CoA</text>
        <dbReference type="Rhea" id="RHEA:32727"/>
        <dbReference type="ChEBI" id="CHEBI:15378"/>
        <dbReference type="ChEBI" id="CHEBI:16526"/>
        <dbReference type="ChEBI" id="CHEBI:57287"/>
        <dbReference type="ChEBI" id="CHEBI:57384"/>
        <dbReference type="ChEBI" id="CHEBI:90725"/>
        <dbReference type="ChEBI" id="CHEBI:90736"/>
        <dbReference type="EC" id="2.3.1.199"/>
    </reaction>
</comment>
<evidence type="ECO:0000256" key="5">
    <source>
        <dbReference type="ARBA" id="ARBA00022692"/>
    </source>
</evidence>
<protein>
    <recommendedName>
        <fullName evidence="11">Elongation of very long chain fatty acids protein</fullName>
        <ecNumber evidence="11">2.3.1.199</ecNumber>
    </recommendedName>
    <alternativeName>
        <fullName evidence="11">Very-long-chain 3-oxoacyl-CoA synthase</fullName>
    </alternativeName>
</protein>
<evidence type="ECO:0000256" key="3">
    <source>
        <dbReference type="ARBA" id="ARBA00022516"/>
    </source>
</evidence>
<keyword evidence="9 11" id="KW-0472">Membrane</keyword>
<evidence type="ECO:0000313" key="12">
    <source>
        <dbReference type="EMBL" id="PAV65853.1"/>
    </source>
</evidence>
<feature type="transmembrane region" description="Helical" evidence="11">
    <location>
        <begin position="115"/>
        <end position="146"/>
    </location>
</feature>
<evidence type="ECO:0000256" key="10">
    <source>
        <dbReference type="ARBA" id="ARBA00023160"/>
    </source>
</evidence>
<dbReference type="PANTHER" id="PTHR11157:SF26">
    <property type="entry name" value="ELONGATION OF LONG CHAIN FATTY ACIDS PROTEIN 1"/>
    <property type="match status" value="1"/>
</dbReference>
<dbReference type="EMBL" id="LIAE01010190">
    <property type="protein sequence ID" value="PAV65853.1"/>
    <property type="molecule type" value="Genomic_DNA"/>
</dbReference>
<feature type="transmembrane region" description="Helical" evidence="11">
    <location>
        <begin position="73"/>
        <end position="94"/>
    </location>
</feature>
<proteinExistence type="inferred from homology"/>
<dbReference type="GO" id="GO:0005789">
    <property type="term" value="C:endoplasmic reticulum membrane"/>
    <property type="evidence" value="ECO:0007669"/>
    <property type="project" value="TreeGrafter"/>
</dbReference>
<comment type="subcellular location">
    <subcellularLocation>
        <location evidence="1">Membrane</location>
        <topology evidence="1">Multi-pass membrane protein</topology>
    </subcellularLocation>
</comment>
<evidence type="ECO:0000256" key="11">
    <source>
        <dbReference type="RuleBase" id="RU361115"/>
    </source>
</evidence>
<evidence type="ECO:0000256" key="2">
    <source>
        <dbReference type="ARBA" id="ARBA00005194"/>
    </source>
</evidence>
<keyword evidence="13" id="KW-1185">Reference proteome</keyword>
<dbReference type="GO" id="GO:0034625">
    <property type="term" value="P:fatty acid elongation, monounsaturated fatty acid"/>
    <property type="evidence" value="ECO:0007669"/>
    <property type="project" value="TreeGrafter"/>
</dbReference>
<evidence type="ECO:0000256" key="7">
    <source>
        <dbReference type="ARBA" id="ARBA00022989"/>
    </source>
</evidence>
<keyword evidence="8 11" id="KW-0443">Lipid metabolism</keyword>
<dbReference type="GO" id="GO:0009922">
    <property type="term" value="F:fatty acid elongase activity"/>
    <property type="evidence" value="ECO:0007669"/>
    <property type="project" value="UniProtKB-EC"/>
</dbReference>
<dbReference type="Pfam" id="PF01151">
    <property type="entry name" value="ELO"/>
    <property type="match status" value="1"/>
</dbReference>
<feature type="transmembrane region" description="Helical" evidence="11">
    <location>
        <begin position="21"/>
        <end position="44"/>
    </location>
</feature>
<dbReference type="GO" id="GO:0019367">
    <property type="term" value="P:fatty acid elongation, saturated fatty acid"/>
    <property type="evidence" value="ECO:0007669"/>
    <property type="project" value="TreeGrafter"/>
</dbReference>
<keyword evidence="6 11" id="KW-0276">Fatty acid metabolism</keyword>
<sequence>MYLIVIFGIKYIMRNREPFSLLIPLSIWNFLMAGFSIIVLLNVFPELVSKIINHGYVNSFCYRYESHKGESGYWIWMFMVSRLFEFIDTIFIVLRKRPLIFLHCYYLLRSLKIRIPAKVPIILTSIQITQFVAAFYGSILVFYVLYWQKIKCEIDTTVLHISVCTNLSFLFLYINYFVQTHILRGGKKKLQFLSKFIAKEEIKIE</sequence>
<comment type="similarity">
    <text evidence="11">Belongs to the ELO family.</text>
</comment>
<feature type="transmembrane region" description="Helical" evidence="11">
    <location>
        <begin position="158"/>
        <end position="178"/>
    </location>
</feature>
<dbReference type="STRING" id="2018661.A0A2A2JW16"/>
<evidence type="ECO:0000313" key="13">
    <source>
        <dbReference type="Proteomes" id="UP000218231"/>
    </source>
</evidence>
<organism evidence="12 13">
    <name type="scientific">Diploscapter pachys</name>
    <dbReference type="NCBI Taxonomy" id="2018661"/>
    <lineage>
        <taxon>Eukaryota</taxon>
        <taxon>Metazoa</taxon>
        <taxon>Ecdysozoa</taxon>
        <taxon>Nematoda</taxon>
        <taxon>Chromadorea</taxon>
        <taxon>Rhabditida</taxon>
        <taxon>Rhabditina</taxon>
        <taxon>Rhabditomorpha</taxon>
        <taxon>Rhabditoidea</taxon>
        <taxon>Rhabditidae</taxon>
        <taxon>Diploscapter</taxon>
    </lineage>
</organism>